<gene>
    <name evidence="1" type="ORF">ECRASSUSDP1_LOCUS15440</name>
</gene>
<dbReference type="EMBL" id="CAMPGE010015469">
    <property type="protein sequence ID" value="CAI2374089.1"/>
    <property type="molecule type" value="Genomic_DNA"/>
</dbReference>
<accession>A0AAD2CXU4</accession>
<evidence type="ECO:0000313" key="2">
    <source>
        <dbReference type="Proteomes" id="UP001295684"/>
    </source>
</evidence>
<name>A0AAD2CXU4_EUPCR</name>
<reference evidence="1" key="1">
    <citation type="submission" date="2023-07" db="EMBL/GenBank/DDBJ databases">
        <authorList>
            <consortium name="AG Swart"/>
            <person name="Singh M."/>
            <person name="Singh A."/>
            <person name="Seah K."/>
            <person name="Emmerich C."/>
        </authorList>
    </citation>
    <scope>NUCLEOTIDE SEQUENCE</scope>
    <source>
        <strain evidence="1">DP1</strain>
    </source>
</reference>
<evidence type="ECO:0000313" key="1">
    <source>
        <dbReference type="EMBL" id="CAI2374089.1"/>
    </source>
</evidence>
<organism evidence="1 2">
    <name type="scientific">Euplotes crassus</name>
    <dbReference type="NCBI Taxonomy" id="5936"/>
    <lineage>
        <taxon>Eukaryota</taxon>
        <taxon>Sar</taxon>
        <taxon>Alveolata</taxon>
        <taxon>Ciliophora</taxon>
        <taxon>Intramacronucleata</taxon>
        <taxon>Spirotrichea</taxon>
        <taxon>Hypotrichia</taxon>
        <taxon>Euplotida</taxon>
        <taxon>Euplotidae</taxon>
        <taxon>Moneuplotes</taxon>
    </lineage>
</organism>
<comment type="caution">
    <text evidence="1">The sequence shown here is derived from an EMBL/GenBank/DDBJ whole genome shotgun (WGS) entry which is preliminary data.</text>
</comment>
<dbReference type="Proteomes" id="UP001295684">
    <property type="component" value="Unassembled WGS sequence"/>
</dbReference>
<sequence>MFPRSSSNDDTGIALRYNKMMSRPNFTDMPFNPILHKFNSTQAVSAAREANSKKTSWKSRNFLKVKINDYGGKVYDEHQVPPAIKYLNPKDICQKNTKSAYDPIKYETNHFSMPTRHRKRPEIDANHTITISDVNYRDNKAMNHYNREVSKRTKFLKNRGNKFLARYAFDKNIKHIDRQRNASIENLPKNKLSFEVEKELERGYNILSLNSQYQLPTESKARDLKRRVQGRLNLSNDNYSSSIRPSVWDQINMTGEKDKARQRIIESLKTSHSMSKENRLISKRVSYQNLKTSDSIKSNLHRSDRYCAQGMNSRANLRESLDNAPIHSYGNGSANILGKSPMSKSLASINSRK</sequence>
<dbReference type="AlphaFoldDB" id="A0AAD2CXU4"/>
<keyword evidence="2" id="KW-1185">Reference proteome</keyword>
<protein>
    <submittedName>
        <fullName evidence="1">Uncharacterized protein</fullName>
    </submittedName>
</protein>
<proteinExistence type="predicted"/>